<dbReference type="EMBL" id="FQVD01000002">
    <property type="protein sequence ID" value="SHE39549.1"/>
    <property type="molecule type" value="Genomic_DNA"/>
</dbReference>
<dbReference type="Proteomes" id="UP000184436">
    <property type="component" value="Unassembled WGS sequence"/>
</dbReference>
<organism evidence="2 3">
    <name type="scientific">Bacteroides faecichinchillae</name>
    <dbReference type="NCBI Taxonomy" id="871325"/>
    <lineage>
        <taxon>Bacteria</taxon>
        <taxon>Pseudomonadati</taxon>
        <taxon>Bacteroidota</taxon>
        <taxon>Bacteroidia</taxon>
        <taxon>Bacteroidales</taxon>
        <taxon>Bacteroidaceae</taxon>
        <taxon>Bacteroides</taxon>
    </lineage>
</organism>
<dbReference type="AlphaFoldDB" id="A0A1M4T508"/>
<gene>
    <name evidence="2" type="ORF">SAMN05444349_10211</name>
</gene>
<dbReference type="Gene3D" id="2.40.128.130">
    <property type="entry name" value="Autotransporter beta-domain"/>
    <property type="match status" value="1"/>
</dbReference>
<keyword evidence="3" id="KW-1185">Reference proteome</keyword>
<evidence type="ECO:0000313" key="2">
    <source>
        <dbReference type="EMBL" id="SHE39549.1"/>
    </source>
</evidence>
<dbReference type="RefSeq" id="WP_025076384.1">
    <property type="nucleotide sequence ID" value="NZ_FQVD01000002.1"/>
</dbReference>
<sequence length="194" mass="22251">MKRVILLLAIALIGVSQELWAQKAAIKTNLFSDVFLNVNLGMEVGLAPKWTIDFTGELNAWTLSHNRRWKHWVLQPEVRYWFCDRFSGHFLGTHIHGGKYNIGGFNGRAHFLGTDARKLKDARYQGWFIGAGVAYGYAWILNRHWNLEAEIGLGYSYTRYDKYPCAKCGTKLETNKPHHYVGPTKAAINLVYLF</sequence>
<dbReference type="Pfam" id="PF12099">
    <property type="entry name" value="DUF3575"/>
    <property type="match status" value="1"/>
</dbReference>
<evidence type="ECO:0008006" key="4">
    <source>
        <dbReference type="Google" id="ProtNLM"/>
    </source>
</evidence>
<feature type="signal peptide" evidence="1">
    <location>
        <begin position="1"/>
        <end position="21"/>
    </location>
</feature>
<evidence type="ECO:0000256" key="1">
    <source>
        <dbReference type="SAM" id="SignalP"/>
    </source>
</evidence>
<proteinExistence type="predicted"/>
<dbReference type="InterPro" id="IPR021958">
    <property type="entry name" value="DUF3575"/>
</dbReference>
<evidence type="ECO:0000313" key="3">
    <source>
        <dbReference type="Proteomes" id="UP000184436"/>
    </source>
</evidence>
<protein>
    <recommendedName>
        <fullName evidence="4">DUF3575 domain-containing protein</fullName>
    </recommendedName>
</protein>
<dbReference type="SUPFAM" id="SSF103515">
    <property type="entry name" value="Autotransporter"/>
    <property type="match status" value="1"/>
</dbReference>
<feature type="chain" id="PRO_5009907456" description="DUF3575 domain-containing protein" evidence="1">
    <location>
        <begin position="22"/>
        <end position="194"/>
    </location>
</feature>
<dbReference type="STRING" id="871325.SAMN05444349_10211"/>
<reference evidence="2 3" key="1">
    <citation type="submission" date="2016-11" db="EMBL/GenBank/DDBJ databases">
        <authorList>
            <person name="Jaros S."/>
            <person name="Januszkiewicz K."/>
            <person name="Wedrychowicz H."/>
        </authorList>
    </citation>
    <scope>NUCLEOTIDE SEQUENCE [LARGE SCALE GENOMIC DNA]</scope>
    <source>
        <strain evidence="2 3">DSM 26883</strain>
    </source>
</reference>
<name>A0A1M4T508_9BACE</name>
<accession>A0A1M4T508</accession>
<keyword evidence="1" id="KW-0732">Signal</keyword>
<dbReference type="InterPro" id="IPR036709">
    <property type="entry name" value="Autotransporte_beta_dom_sf"/>
</dbReference>